<evidence type="ECO:0000256" key="1">
    <source>
        <dbReference type="SAM" id="SignalP"/>
    </source>
</evidence>
<reference evidence="2 3" key="1">
    <citation type="journal article" date="2016" name="G3 (Bethesda)">
        <title>First Draft Assembly and Annotation of the Genome of a California Endemic Oak Quercus lobata Nee (Fagaceae).</title>
        <authorList>
            <person name="Sork V.L."/>
            <person name="Fitz-Gibbon S.T."/>
            <person name="Puiu D."/>
            <person name="Crepeau M."/>
            <person name="Gugger P.F."/>
            <person name="Sherman R."/>
            <person name="Stevens K."/>
            <person name="Langley C.H."/>
            <person name="Pellegrini M."/>
            <person name="Salzberg S.L."/>
        </authorList>
    </citation>
    <scope>NUCLEOTIDE SEQUENCE [LARGE SCALE GENOMIC DNA]</scope>
    <source>
        <strain evidence="2 3">cv. SW786</strain>
    </source>
</reference>
<dbReference type="EMBL" id="LRBV02000003">
    <property type="status" value="NOT_ANNOTATED_CDS"/>
    <property type="molecule type" value="Genomic_DNA"/>
</dbReference>
<evidence type="ECO:0000313" key="3">
    <source>
        <dbReference type="Proteomes" id="UP000594261"/>
    </source>
</evidence>
<dbReference type="EnsemblPlants" id="QL03p015574:mrna">
    <property type="protein sequence ID" value="QL03p015574:mrna:CDS:1"/>
    <property type="gene ID" value="QL03p015574"/>
</dbReference>
<organism evidence="2 3">
    <name type="scientific">Quercus lobata</name>
    <name type="common">Valley oak</name>
    <dbReference type="NCBI Taxonomy" id="97700"/>
    <lineage>
        <taxon>Eukaryota</taxon>
        <taxon>Viridiplantae</taxon>
        <taxon>Streptophyta</taxon>
        <taxon>Embryophyta</taxon>
        <taxon>Tracheophyta</taxon>
        <taxon>Spermatophyta</taxon>
        <taxon>Magnoliopsida</taxon>
        <taxon>eudicotyledons</taxon>
        <taxon>Gunneridae</taxon>
        <taxon>Pentapetalae</taxon>
        <taxon>rosids</taxon>
        <taxon>fabids</taxon>
        <taxon>Fagales</taxon>
        <taxon>Fagaceae</taxon>
        <taxon>Quercus</taxon>
    </lineage>
</organism>
<dbReference type="Proteomes" id="UP000594261">
    <property type="component" value="Chromosome 3"/>
</dbReference>
<sequence length="98" mass="10491">MDRLRFFLCLVLIISVLFSRSEARPLNPNMKGKKNQTLLFKDQYEPKGEINPGGPRVHGAAVVPLNKGPVPPSAPSPCTIGGIDNHKMSGIGKCPVGA</sequence>
<dbReference type="Gramene" id="QL03p015574:mrna">
    <property type="protein sequence ID" value="QL03p015574:mrna:CDS:1"/>
    <property type="gene ID" value="QL03p015574"/>
</dbReference>
<protein>
    <submittedName>
        <fullName evidence="2">Uncharacterized protein</fullName>
    </submittedName>
</protein>
<keyword evidence="1" id="KW-0732">Signal</keyword>
<proteinExistence type="predicted"/>
<dbReference type="InParanoid" id="A0A7N2L5Y2"/>
<keyword evidence="3" id="KW-1185">Reference proteome</keyword>
<feature type="signal peptide" evidence="1">
    <location>
        <begin position="1"/>
        <end position="23"/>
    </location>
</feature>
<dbReference type="AlphaFoldDB" id="A0A7N2L5Y2"/>
<reference evidence="2" key="2">
    <citation type="submission" date="2021-01" db="UniProtKB">
        <authorList>
            <consortium name="EnsemblPlants"/>
        </authorList>
    </citation>
    <scope>IDENTIFICATION</scope>
</reference>
<accession>A0A7N2L5Y2</accession>
<feature type="chain" id="PRO_5029596136" evidence="1">
    <location>
        <begin position="24"/>
        <end position="98"/>
    </location>
</feature>
<name>A0A7N2L5Y2_QUELO</name>
<evidence type="ECO:0000313" key="2">
    <source>
        <dbReference type="EnsemblPlants" id="QL03p015574:mrna:CDS:1"/>
    </source>
</evidence>